<sequence length="147" mass="15940">MRVARKIAGGMDTAQTAFELAITPGTVNVQLANMGRKLGVSGRAAIVHASYVARQIPRPEQESFDGEFTEIEVQTWNLIASGATVQRIADVLRVSRATARVRIKCLRRRLKASSDAHLVTLGWRYGLADESLTDTGSEMTIAVARSG</sequence>
<feature type="domain" description="HTH luxR-type" evidence="4">
    <location>
        <begin position="1"/>
        <end position="54"/>
    </location>
</feature>
<keyword evidence="2" id="KW-0238">DNA-binding</keyword>
<dbReference type="EMBL" id="JACMSF010000004">
    <property type="protein sequence ID" value="MBC2901070.1"/>
    <property type="molecule type" value="Genomic_DNA"/>
</dbReference>
<name>A0A7X1J047_9ACTN</name>
<evidence type="ECO:0000256" key="2">
    <source>
        <dbReference type="ARBA" id="ARBA00023125"/>
    </source>
</evidence>
<evidence type="ECO:0000313" key="6">
    <source>
        <dbReference type="Proteomes" id="UP000584670"/>
    </source>
</evidence>
<organism evidence="5 6">
    <name type="scientific">Streptomyces cupreus</name>
    <dbReference type="NCBI Taxonomy" id="2759956"/>
    <lineage>
        <taxon>Bacteria</taxon>
        <taxon>Bacillati</taxon>
        <taxon>Actinomycetota</taxon>
        <taxon>Actinomycetes</taxon>
        <taxon>Kitasatosporales</taxon>
        <taxon>Streptomycetaceae</taxon>
        <taxon>Streptomyces</taxon>
    </lineage>
</organism>
<gene>
    <name evidence="5" type="ORF">H4N64_05535</name>
</gene>
<dbReference type="InterPro" id="IPR000792">
    <property type="entry name" value="Tscrpt_reg_LuxR_C"/>
</dbReference>
<dbReference type="Gene3D" id="1.10.10.10">
    <property type="entry name" value="Winged helix-like DNA-binding domain superfamily/Winged helix DNA-binding domain"/>
    <property type="match status" value="2"/>
</dbReference>
<proteinExistence type="predicted"/>
<dbReference type="Pfam" id="PF00196">
    <property type="entry name" value="GerE"/>
    <property type="match status" value="2"/>
</dbReference>
<dbReference type="SUPFAM" id="SSF46894">
    <property type="entry name" value="C-terminal effector domain of the bipartite response regulators"/>
    <property type="match status" value="2"/>
</dbReference>
<dbReference type="Proteomes" id="UP000584670">
    <property type="component" value="Unassembled WGS sequence"/>
</dbReference>
<reference evidence="5 6" key="1">
    <citation type="submission" date="2020-08" db="EMBL/GenBank/DDBJ databases">
        <title>Streptomyces sp. PSKA01 genome sequencing and assembly.</title>
        <authorList>
            <person name="Mandal S."/>
            <person name="Maiti P.K."/>
            <person name="Das P."/>
        </authorList>
    </citation>
    <scope>NUCLEOTIDE SEQUENCE [LARGE SCALE GENOMIC DNA]</scope>
    <source>
        <strain evidence="5 6">PSKA01</strain>
    </source>
</reference>
<comment type="caution">
    <text evidence="5">The sequence shown here is derived from an EMBL/GenBank/DDBJ whole genome shotgun (WGS) entry which is preliminary data.</text>
</comment>
<evidence type="ECO:0000313" key="5">
    <source>
        <dbReference type="EMBL" id="MBC2901070.1"/>
    </source>
</evidence>
<dbReference type="PANTHER" id="PTHR44688">
    <property type="entry name" value="DNA-BINDING TRANSCRIPTIONAL ACTIVATOR DEVR_DOSR"/>
    <property type="match status" value="1"/>
</dbReference>
<dbReference type="InterPro" id="IPR036388">
    <property type="entry name" value="WH-like_DNA-bd_sf"/>
</dbReference>
<evidence type="ECO:0000259" key="4">
    <source>
        <dbReference type="PROSITE" id="PS50043"/>
    </source>
</evidence>
<dbReference type="GO" id="GO:0003677">
    <property type="term" value="F:DNA binding"/>
    <property type="evidence" value="ECO:0007669"/>
    <property type="project" value="UniProtKB-KW"/>
</dbReference>
<dbReference type="PROSITE" id="PS50043">
    <property type="entry name" value="HTH_LUXR_2"/>
    <property type="match status" value="1"/>
</dbReference>
<accession>A0A7X1J047</accession>
<keyword evidence="3" id="KW-0804">Transcription</keyword>
<keyword evidence="6" id="KW-1185">Reference proteome</keyword>
<evidence type="ECO:0000256" key="1">
    <source>
        <dbReference type="ARBA" id="ARBA00023015"/>
    </source>
</evidence>
<keyword evidence="1" id="KW-0805">Transcription regulation</keyword>
<dbReference type="PANTHER" id="PTHR44688:SF16">
    <property type="entry name" value="DNA-BINDING TRANSCRIPTIONAL ACTIVATOR DEVR_DOSR"/>
    <property type="match status" value="1"/>
</dbReference>
<dbReference type="InterPro" id="IPR016032">
    <property type="entry name" value="Sig_transdc_resp-reg_C-effctor"/>
</dbReference>
<dbReference type="AlphaFoldDB" id="A0A7X1J047"/>
<dbReference type="GO" id="GO:0006355">
    <property type="term" value="P:regulation of DNA-templated transcription"/>
    <property type="evidence" value="ECO:0007669"/>
    <property type="project" value="InterPro"/>
</dbReference>
<protein>
    <recommendedName>
        <fullName evidence="4">HTH luxR-type domain-containing protein</fullName>
    </recommendedName>
</protein>
<evidence type="ECO:0000256" key="3">
    <source>
        <dbReference type="ARBA" id="ARBA00023163"/>
    </source>
</evidence>
<dbReference type="SMART" id="SM00421">
    <property type="entry name" value="HTH_LUXR"/>
    <property type="match status" value="2"/>
</dbReference>